<protein>
    <submittedName>
        <fullName evidence="2">Uncharacterized protein</fullName>
    </submittedName>
</protein>
<feature type="coiled-coil region" evidence="1">
    <location>
        <begin position="245"/>
        <end position="286"/>
    </location>
</feature>
<dbReference type="InterPro" id="IPR026728">
    <property type="entry name" value="BLTP3A/B"/>
</dbReference>
<sequence>MELRAVTEISVVTFKMSRVQLIQESRGYESTIKVQCSHLVCEECNTMAYDEFQVHLPELLLRRGAANESRLPQPSPPSHGAREPGKGFGHLSDFLISNNNAHNNATKFSSRCRGWSDSAAATEPCCLRMRLETNVVPVSSDSEIPLGISGAPLPVLVTPFLRGQVNDLTMSMLMSTVTGLIDLIEDEILPKPLPIELDVERVCLKLTEDRIPANITSPGSVPTQVYVPKMRIVRDMEGVFTILPQAKETSEIQALRSERDRLLAELREARLEITRLKERASSQTQLLEMPASQYHLPKS</sequence>
<gene>
    <name evidence="2" type="ORF">SK128_011372</name>
</gene>
<evidence type="ECO:0000313" key="3">
    <source>
        <dbReference type="Proteomes" id="UP001381693"/>
    </source>
</evidence>
<dbReference type="PANTHER" id="PTHR22774:SF11">
    <property type="entry name" value="CHOREIN N-TERMINAL DOMAIN-CONTAINING PROTEIN"/>
    <property type="match status" value="1"/>
</dbReference>
<evidence type="ECO:0000313" key="2">
    <source>
        <dbReference type="EMBL" id="KAK7068839.1"/>
    </source>
</evidence>
<dbReference type="AlphaFoldDB" id="A0AAN8WYM4"/>
<proteinExistence type="predicted"/>
<evidence type="ECO:0000256" key="1">
    <source>
        <dbReference type="SAM" id="Coils"/>
    </source>
</evidence>
<dbReference type="PANTHER" id="PTHR22774">
    <property type="entry name" value="CHOREIN N-TERMINAL DOMAIN-CONTAINING PROTEIN"/>
    <property type="match status" value="1"/>
</dbReference>
<keyword evidence="1" id="KW-0175">Coiled coil</keyword>
<keyword evidence="3" id="KW-1185">Reference proteome</keyword>
<reference evidence="2 3" key="1">
    <citation type="submission" date="2023-11" db="EMBL/GenBank/DDBJ databases">
        <title>Halocaridina rubra genome assembly.</title>
        <authorList>
            <person name="Smith C."/>
        </authorList>
    </citation>
    <scope>NUCLEOTIDE SEQUENCE [LARGE SCALE GENOMIC DNA]</scope>
    <source>
        <strain evidence="2">EP-1</strain>
        <tissue evidence="2">Whole</tissue>
    </source>
</reference>
<dbReference type="Pfam" id="PF24917">
    <property type="entry name" value="BLTP3A_B"/>
    <property type="match status" value="1"/>
</dbReference>
<comment type="caution">
    <text evidence="2">The sequence shown here is derived from an EMBL/GenBank/DDBJ whole genome shotgun (WGS) entry which is preliminary data.</text>
</comment>
<dbReference type="EMBL" id="JAXCGZ010017108">
    <property type="protein sequence ID" value="KAK7068839.1"/>
    <property type="molecule type" value="Genomic_DNA"/>
</dbReference>
<dbReference type="Proteomes" id="UP001381693">
    <property type="component" value="Unassembled WGS sequence"/>
</dbReference>
<name>A0AAN8WYM4_HALRR</name>
<accession>A0AAN8WYM4</accession>
<organism evidence="2 3">
    <name type="scientific">Halocaridina rubra</name>
    <name type="common">Hawaiian red shrimp</name>
    <dbReference type="NCBI Taxonomy" id="373956"/>
    <lineage>
        <taxon>Eukaryota</taxon>
        <taxon>Metazoa</taxon>
        <taxon>Ecdysozoa</taxon>
        <taxon>Arthropoda</taxon>
        <taxon>Crustacea</taxon>
        <taxon>Multicrustacea</taxon>
        <taxon>Malacostraca</taxon>
        <taxon>Eumalacostraca</taxon>
        <taxon>Eucarida</taxon>
        <taxon>Decapoda</taxon>
        <taxon>Pleocyemata</taxon>
        <taxon>Caridea</taxon>
        <taxon>Atyoidea</taxon>
        <taxon>Atyidae</taxon>
        <taxon>Halocaridina</taxon>
    </lineage>
</organism>